<keyword evidence="4" id="KW-0732">Signal</keyword>
<evidence type="ECO:0000256" key="3">
    <source>
        <dbReference type="SAM" id="Phobius"/>
    </source>
</evidence>
<feature type="chain" id="PRO_5043495268" description="SMB domain-containing protein" evidence="4">
    <location>
        <begin position="30"/>
        <end position="818"/>
    </location>
</feature>
<dbReference type="AlphaFoldDB" id="A0AAV3YXY3"/>
<evidence type="ECO:0000259" key="5">
    <source>
        <dbReference type="PROSITE" id="PS50958"/>
    </source>
</evidence>
<feature type="signal peptide" evidence="4">
    <location>
        <begin position="1"/>
        <end position="29"/>
    </location>
</feature>
<keyword evidence="7" id="KW-1185">Reference proteome</keyword>
<feature type="domain" description="SMB" evidence="5">
    <location>
        <begin position="198"/>
        <end position="241"/>
    </location>
</feature>
<organism evidence="6 7">
    <name type="scientific">Plakobranchus ocellatus</name>
    <dbReference type="NCBI Taxonomy" id="259542"/>
    <lineage>
        <taxon>Eukaryota</taxon>
        <taxon>Metazoa</taxon>
        <taxon>Spiralia</taxon>
        <taxon>Lophotrochozoa</taxon>
        <taxon>Mollusca</taxon>
        <taxon>Gastropoda</taxon>
        <taxon>Heterobranchia</taxon>
        <taxon>Euthyneura</taxon>
        <taxon>Panpulmonata</taxon>
        <taxon>Sacoglossa</taxon>
        <taxon>Placobranchoidea</taxon>
        <taxon>Plakobranchidae</taxon>
        <taxon>Plakobranchus</taxon>
    </lineage>
</organism>
<protein>
    <recommendedName>
        <fullName evidence="5">SMB domain-containing protein</fullName>
    </recommendedName>
</protein>
<keyword evidence="3" id="KW-1133">Transmembrane helix</keyword>
<dbReference type="EMBL" id="BLXT01001803">
    <property type="protein sequence ID" value="GFN87841.1"/>
    <property type="molecule type" value="Genomic_DNA"/>
</dbReference>
<evidence type="ECO:0000313" key="6">
    <source>
        <dbReference type="EMBL" id="GFN87841.1"/>
    </source>
</evidence>
<name>A0AAV3YXY3_9GAST</name>
<keyword evidence="3" id="KW-0812">Transmembrane</keyword>
<evidence type="ECO:0000256" key="1">
    <source>
        <dbReference type="ARBA" id="ARBA00023157"/>
    </source>
</evidence>
<feature type="compositionally biased region" description="Polar residues" evidence="2">
    <location>
        <begin position="82"/>
        <end position="106"/>
    </location>
</feature>
<dbReference type="PROSITE" id="PS50958">
    <property type="entry name" value="SMB_2"/>
    <property type="match status" value="1"/>
</dbReference>
<dbReference type="InterPro" id="IPR001212">
    <property type="entry name" value="Somatomedin_B_dom"/>
</dbReference>
<evidence type="ECO:0000256" key="4">
    <source>
        <dbReference type="SAM" id="SignalP"/>
    </source>
</evidence>
<evidence type="ECO:0000256" key="2">
    <source>
        <dbReference type="SAM" id="MobiDB-lite"/>
    </source>
</evidence>
<comment type="caution">
    <text evidence="6">The sequence shown here is derived from an EMBL/GenBank/DDBJ whole genome shotgun (WGS) entry which is preliminary data.</text>
</comment>
<keyword evidence="3" id="KW-0472">Membrane</keyword>
<keyword evidence="1" id="KW-1015">Disulfide bond</keyword>
<feature type="region of interest" description="Disordered" evidence="2">
    <location>
        <begin position="82"/>
        <end position="113"/>
    </location>
</feature>
<feature type="transmembrane region" description="Helical" evidence="3">
    <location>
        <begin position="797"/>
        <end position="815"/>
    </location>
</feature>
<proteinExistence type="predicted"/>
<accession>A0AAV3YXY3</accession>
<evidence type="ECO:0000313" key="7">
    <source>
        <dbReference type="Proteomes" id="UP000735302"/>
    </source>
</evidence>
<sequence length="818" mass="90421">MALSNQRNLTTVIIMMATTLLPLSGPLLASSPDLSKAHASADSLNTTVVASEFLDSQTNSMDEEIYPPAKWKSTKLIKSDLSSSPDKSQTFQQKENSSCLASTETSDWTRKSKSNMTKRAGFFEDPAGLVRIDADASPEGQPDSLHGDCGTYSRSMNCSGISSPNCTIKQFEKEYIDTSTSDAISEPPMNAFKPDLTLTFNCKGRCGMEMSFPCSCSASCVVYGMCCDNLTQDCPLVWEEGMTRFDHMLGADTVCHEDLIYMISSCPRSLRKDAEGKEVTLPTIRKQGVKKENISLGSQSPKLEGVGSSSETGDIIGFDSGKFSKSGRDVQESIVERLKLALSAAPVTDSNTGFTFINRSIYDCNNMSHGTALPWSVASEYTAVSPVMLEDLERFNFKNQYQFELNKEIFKAHQCLPDLVETCNQTADLEEMNQIHAEKCRERPAIIASRLTKTVFYRNIFCAYCNQGSHDRYSLYLDDKVVFRHQGFQLLMSLSDSGTINVRIFKPGVSKAILPWSHAHCPIPDLNTELSPSPGPIEEPANAESDRQSVCSVACLNNYFKAPTDGRCKTQHSAFLAIADDGLPPLCPSAMKGLANFLVCGLKSKVKSLIYADWSSPSVSAMFDASTNKTLYVVKINLDLISLTNYVFSTTSDDAIQNIYHVALLAKSFKNYRSSHDLCSRQDLKKQTLQSELGVIRTSSSIETYVGYLNLNMTLTEGMEQLRGPIVNKQDTTTVCLTAVHFSHKLKPKNIRCMEDLEHQRDESLLHDFRSSSCFSYLENLGLPDSNGADTAMPRDAIFFKMLVLAFIPLMVAFVKTI</sequence>
<dbReference type="Proteomes" id="UP000735302">
    <property type="component" value="Unassembled WGS sequence"/>
</dbReference>
<gene>
    <name evidence="6" type="ORF">PoB_001434700</name>
</gene>
<reference evidence="6 7" key="1">
    <citation type="journal article" date="2021" name="Elife">
        <title>Chloroplast acquisition without the gene transfer in kleptoplastic sea slugs, Plakobranchus ocellatus.</title>
        <authorList>
            <person name="Maeda T."/>
            <person name="Takahashi S."/>
            <person name="Yoshida T."/>
            <person name="Shimamura S."/>
            <person name="Takaki Y."/>
            <person name="Nagai Y."/>
            <person name="Toyoda A."/>
            <person name="Suzuki Y."/>
            <person name="Arimoto A."/>
            <person name="Ishii H."/>
            <person name="Satoh N."/>
            <person name="Nishiyama T."/>
            <person name="Hasebe M."/>
            <person name="Maruyama T."/>
            <person name="Minagawa J."/>
            <person name="Obokata J."/>
            <person name="Shigenobu S."/>
        </authorList>
    </citation>
    <scope>NUCLEOTIDE SEQUENCE [LARGE SCALE GENOMIC DNA]</scope>
</reference>